<dbReference type="InterPro" id="IPR007863">
    <property type="entry name" value="Peptidase_M16_C"/>
</dbReference>
<reference evidence="6 7" key="1">
    <citation type="submission" date="2021-05" db="EMBL/GenBank/DDBJ databases">
        <title>Kineosporia and Streptomyces sp. nov. two new marine actinobacteria isolated from Coral.</title>
        <authorList>
            <person name="Buangrab K."/>
            <person name="Sutthacheep M."/>
            <person name="Yeemin T."/>
            <person name="Harunari E."/>
            <person name="Igarashi Y."/>
            <person name="Kanchanasin P."/>
            <person name="Tanasupawat S."/>
            <person name="Phongsopitanun W."/>
        </authorList>
    </citation>
    <scope>NUCLEOTIDE SEQUENCE [LARGE SCALE GENOMIC DNA]</scope>
    <source>
        <strain evidence="6 7">J2-2</strain>
    </source>
</reference>
<dbReference type="InterPro" id="IPR050361">
    <property type="entry name" value="MPP/UQCRC_Complex"/>
</dbReference>
<dbReference type="PANTHER" id="PTHR11851">
    <property type="entry name" value="METALLOPROTEASE"/>
    <property type="match status" value="1"/>
</dbReference>
<dbReference type="Pfam" id="PF00675">
    <property type="entry name" value="Peptidase_M16"/>
    <property type="match status" value="1"/>
</dbReference>
<evidence type="ECO:0000256" key="3">
    <source>
        <dbReference type="SAM" id="MobiDB-lite"/>
    </source>
</evidence>
<dbReference type="Proteomes" id="UP001197247">
    <property type="component" value="Unassembled WGS sequence"/>
</dbReference>
<comment type="caution">
    <text evidence="6">The sequence shown here is derived from an EMBL/GenBank/DDBJ whole genome shotgun (WGS) entry which is preliminary data.</text>
</comment>
<evidence type="ECO:0000313" key="7">
    <source>
        <dbReference type="Proteomes" id="UP001197247"/>
    </source>
</evidence>
<dbReference type="InterPro" id="IPR011249">
    <property type="entry name" value="Metalloenz_LuxS/M16"/>
</dbReference>
<dbReference type="EMBL" id="JAHBAY010000021">
    <property type="protein sequence ID" value="MBT0773906.1"/>
    <property type="molecule type" value="Genomic_DNA"/>
</dbReference>
<dbReference type="Pfam" id="PF05193">
    <property type="entry name" value="Peptidase_M16_C"/>
    <property type="match status" value="1"/>
</dbReference>
<dbReference type="InterPro" id="IPR011765">
    <property type="entry name" value="Pept_M16_N"/>
</dbReference>
<feature type="region of interest" description="Disordered" evidence="3">
    <location>
        <begin position="248"/>
        <end position="271"/>
    </location>
</feature>
<keyword evidence="7" id="KW-1185">Reference proteome</keyword>
<dbReference type="PROSITE" id="PS00143">
    <property type="entry name" value="INSULINASE"/>
    <property type="match status" value="1"/>
</dbReference>
<gene>
    <name evidence="6" type="ORF">KIH74_33490</name>
</gene>
<feature type="compositionally biased region" description="Basic and acidic residues" evidence="3">
    <location>
        <begin position="248"/>
        <end position="260"/>
    </location>
</feature>
<comment type="similarity">
    <text evidence="1 2">Belongs to the peptidase M16 family.</text>
</comment>
<dbReference type="SUPFAM" id="SSF63411">
    <property type="entry name" value="LuxS/MPP-like metallohydrolase"/>
    <property type="match status" value="2"/>
</dbReference>
<protein>
    <submittedName>
        <fullName evidence="6">Insulinase family protein</fullName>
    </submittedName>
</protein>
<sequence length="460" mass="48949">MIVTATPLPLVAAGASGSSQTIAGEDAGAVVRRTVLPGGVRVLSEAMPGLRSATIGFWVGVGSRDETTGHHGSTHFLEHLLFKGTARRSAMDIATAFDRVGGESNAVTGKEHTCYYARVLDDDLPMAVDVLCDMVTGARLEAGDVESERGVILEELAMNDDDPADVVHERFAELVLGQHPLGRPIGGTPETIRAVRRENILDHYAEHYRAPGLVVTVAGGVDHDRVCELVQASLARSGWTIGAGDAPFARRDVSQPEREQAGASSGGTPHRLVVVNRPTEQANVVVGTTSLVATDSRRYAMSVLNAVLGGGMSSRLFQEIREQRGLAYAVYSFASGYSDSGYFGLYAGCTPARTDEVIALMVAELRRLAADGVPEEELHRAHGQLAGGLVLGLEDTGSRMSRLGKAELVHGEYLGLDKALDRIRSISAADVRELAADLVSRPMSLAVVGPFDEGRTFRLE</sequence>
<proteinExistence type="inferred from homology"/>
<feature type="domain" description="Peptidase M16 C-terminal" evidence="5">
    <location>
        <begin position="195"/>
        <end position="383"/>
    </location>
</feature>
<accession>A0ABS5TSV6</accession>
<dbReference type="PANTHER" id="PTHR11851:SF49">
    <property type="entry name" value="MITOCHONDRIAL-PROCESSING PEPTIDASE SUBUNIT ALPHA"/>
    <property type="match status" value="1"/>
</dbReference>
<evidence type="ECO:0000313" key="6">
    <source>
        <dbReference type="EMBL" id="MBT0773906.1"/>
    </source>
</evidence>
<dbReference type="InterPro" id="IPR001431">
    <property type="entry name" value="Pept_M16_Zn_BS"/>
</dbReference>
<dbReference type="Gene3D" id="3.30.830.10">
    <property type="entry name" value="Metalloenzyme, LuxS/M16 peptidase-like"/>
    <property type="match status" value="2"/>
</dbReference>
<evidence type="ECO:0000259" key="5">
    <source>
        <dbReference type="Pfam" id="PF05193"/>
    </source>
</evidence>
<evidence type="ECO:0000259" key="4">
    <source>
        <dbReference type="Pfam" id="PF00675"/>
    </source>
</evidence>
<feature type="domain" description="Peptidase M16 N-terminal" evidence="4">
    <location>
        <begin position="41"/>
        <end position="188"/>
    </location>
</feature>
<name>A0ABS5TSV6_9ACTN</name>
<organism evidence="6 7">
    <name type="scientific">Kineosporia corallincola</name>
    <dbReference type="NCBI Taxonomy" id="2835133"/>
    <lineage>
        <taxon>Bacteria</taxon>
        <taxon>Bacillati</taxon>
        <taxon>Actinomycetota</taxon>
        <taxon>Actinomycetes</taxon>
        <taxon>Kineosporiales</taxon>
        <taxon>Kineosporiaceae</taxon>
        <taxon>Kineosporia</taxon>
    </lineage>
</organism>
<evidence type="ECO:0000256" key="1">
    <source>
        <dbReference type="ARBA" id="ARBA00007261"/>
    </source>
</evidence>
<evidence type="ECO:0000256" key="2">
    <source>
        <dbReference type="RuleBase" id="RU004447"/>
    </source>
</evidence>